<evidence type="ECO:0000256" key="3">
    <source>
        <dbReference type="ARBA" id="ARBA00004968"/>
    </source>
</evidence>
<comment type="cofactor">
    <cofactor evidence="1">
        <name>Zn(2+)</name>
        <dbReference type="ChEBI" id="CHEBI:29105"/>
    </cofactor>
</comment>
<dbReference type="RefSeq" id="WP_014216753.1">
    <property type="nucleotide sequence ID" value="NZ_LWBO01000011.1"/>
</dbReference>
<evidence type="ECO:0000313" key="13">
    <source>
        <dbReference type="Proteomes" id="UP000192277"/>
    </source>
</evidence>
<keyword evidence="9" id="KW-0378">Hydrolase</keyword>
<evidence type="ECO:0000256" key="2">
    <source>
        <dbReference type="ARBA" id="ARBA00002368"/>
    </source>
</evidence>
<evidence type="ECO:0000256" key="8">
    <source>
        <dbReference type="ARBA" id="ARBA00022723"/>
    </source>
</evidence>
<feature type="domain" description="Amidohydrolase-related" evidence="11">
    <location>
        <begin position="51"/>
        <end position="427"/>
    </location>
</feature>
<dbReference type="InterPro" id="IPR017593">
    <property type="entry name" value="Allantoinase"/>
</dbReference>
<dbReference type="InterPro" id="IPR032466">
    <property type="entry name" value="Metal_Hydrolase"/>
</dbReference>
<comment type="subunit">
    <text evidence="6">Homotetramer.</text>
</comment>
<proteinExistence type="inferred from homology"/>
<gene>
    <name evidence="12" type="ORF">A4D02_29785</name>
</gene>
<comment type="similarity">
    <text evidence="4">Belongs to the metallo-dependent hydrolases superfamily. DHOase family. Class I DHOase subfamily.</text>
</comment>
<accession>A0ABX3NXM4</accession>
<dbReference type="SUPFAM" id="SSF51338">
    <property type="entry name" value="Composite domain of metallo-dependent hydrolases"/>
    <property type="match status" value="1"/>
</dbReference>
<comment type="function">
    <text evidence="2">Catalyzes the reversible cyclization of carbamoyl aspartate to dihydroorotate.</text>
</comment>
<dbReference type="PANTHER" id="PTHR43668">
    <property type="entry name" value="ALLANTOINASE"/>
    <property type="match status" value="1"/>
</dbReference>
<dbReference type="SUPFAM" id="SSF51556">
    <property type="entry name" value="Metallo-dependent hydrolases"/>
    <property type="match status" value="1"/>
</dbReference>
<evidence type="ECO:0000256" key="7">
    <source>
        <dbReference type="ARBA" id="ARBA00012863"/>
    </source>
</evidence>
<dbReference type="InterPro" id="IPR050138">
    <property type="entry name" value="DHOase/Allantoinase_Hydrolase"/>
</dbReference>
<sequence length="445" mass="48925">MFDLAISCRNICTPEGMREGTVLVSNGVIVDIVPALTGQVSQREIDIGENVLMPGIIDPHVHINEPGRTDWEGFNTATLSAAAGGITTMVEMPLNASPVTTTADALDKKLAATEGKLHVNCGFWGGIVPGNGPEIEKLINKGVPGFKAFLTHSGIDEFPNVTEQDLHQAMPVIARRQLPLLVHCELTTNVQPPPAADVQSYKNYLSSRPKQWEDDAIALMIRLCEQYQCRVHIVHLSSASSIEQIKQARQKGLPITVETAQHYLYFNAEEIPDAQTAYKCAPPIREKENNEQLWQALQEGIIDFVATDHSPAPPALKEISSGNLIKAWGGIASLQLALPVLWTAARKRKIPVAEIAKWLCEKPAILPGLQKSKGRIAKGFNADFVVWDPDKSFKVTAEALHHKHKITPYIKQDLYGVVEQTWLAGQLIFEQGRFPVLNKGKIITS</sequence>
<evidence type="ECO:0000256" key="6">
    <source>
        <dbReference type="ARBA" id="ARBA00011881"/>
    </source>
</evidence>
<keyword evidence="8" id="KW-0479">Metal-binding</keyword>
<evidence type="ECO:0000256" key="1">
    <source>
        <dbReference type="ARBA" id="ARBA00001947"/>
    </source>
</evidence>
<comment type="similarity">
    <text evidence="5">Belongs to the metallo-dependent hydrolases superfamily. Allantoinase family.</text>
</comment>
<dbReference type="EMBL" id="LWBO01000011">
    <property type="protein sequence ID" value="OQP49187.1"/>
    <property type="molecule type" value="Genomic_DNA"/>
</dbReference>
<keyword evidence="13" id="KW-1185">Reference proteome</keyword>
<comment type="pathway">
    <text evidence="3">Nitrogen metabolism; (S)-allantoin degradation; allantoate from (S)-allantoin: step 1/1.</text>
</comment>
<protein>
    <recommendedName>
        <fullName evidence="7">allantoinase</fullName>
        <ecNumber evidence="7">3.5.2.5</ecNumber>
    </recommendedName>
</protein>
<evidence type="ECO:0000256" key="5">
    <source>
        <dbReference type="ARBA" id="ARBA00010368"/>
    </source>
</evidence>
<dbReference type="PROSITE" id="PS00482">
    <property type="entry name" value="DIHYDROOROTASE_1"/>
    <property type="match status" value="1"/>
</dbReference>
<evidence type="ECO:0000256" key="4">
    <source>
        <dbReference type="ARBA" id="ARBA00010286"/>
    </source>
</evidence>
<dbReference type="EC" id="3.5.2.5" evidence="7"/>
<evidence type="ECO:0000313" key="12">
    <source>
        <dbReference type="EMBL" id="OQP49187.1"/>
    </source>
</evidence>
<dbReference type="Pfam" id="PF01979">
    <property type="entry name" value="Amidohydro_1"/>
    <property type="match status" value="1"/>
</dbReference>
<dbReference type="InterPro" id="IPR011059">
    <property type="entry name" value="Metal-dep_hydrolase_composite"/>
</dbReference>
<comment type="caution">
    <text evidence="12">The sequence shown here is derived from an EMBL/GenBank/DDBJ whole genome shotgun (WGS) entry which is preliminary data.</text>
</comment>
<dbReference type="Proteomes" id="UP000192277">
    <property type="component" value="Unassembled WGS sequence"/>
</dbReference>
<dbReference type="InterPro" id="IPR002195">
    <property type="entry name" value="Dihydroorotase_CS"/>
</dbReference>
<dbReference type="InterPro" id="IPR006680">
    <property type="entry name" value="Amidohydro-rel"/>
</dbReference>
<evidence type="ECO:0000259" key="11">
    <source>
        <dbReference type="Pfam" id="PF01979"/>
    </source>
</evidence>
<dbReference type="NCBIfam" id="TIGR03178">
    <property type="entry name" value="allantoinase"/>
    <property type="match status" value="1"/>
</dbReference>
<evidence type="ECO:0000256" key="9">
    <source>
        <dbReference type="ARBA" id="ARBA00022801"/>
    </source>
</evidence>
<reference evidence="12 13" key="1">
    <citation type="submission" date="2016-04" db="EMBL/GenBank/DDBJ databases">
        <authorList>
            <person name="Chen L."/>
            <person name="Zhuang W."/>
            <person name="Wang G."/>
        </authorList>
    </citation>
    <scope>NUCLEOTIDE SEQUENCE [LARGE SCALE GENOMIC DNA]</scope>
    <source>
        <strain evidence="13">GR20</strain>
    </source>
</reference>
<organism evidence="12 13">
    <name type="scientific">Niastella koreensis</name>
    <dbReference type="NCBI Taxonomy" id="354356"/>
    <lineage>
        <taxon>Bacteria</taxon>
        <taxon>Pseudomonadati</taxon>
        <taxon>Bacteroidota</taxon>
        <taxon>Chitinophagia</taxon>
        <taxon>Chitinophagales</taxon>
        <taxon>Chitinophagaceae</taxon>
        <taxon>Niastella</taxon>
    </lineage>
</organism>
<dbReference type="Gene3D" id="3.20.20.140">
    <property type="entry name" value="Metal-dependent hydrolases"/>
    <property type="match status" value="1"/>
</dbReference>
<name>A0ABX3NXM4_9BACT</name>
<keyword evidence="10" id="KW-0862">Zinc</keyword>
<dbReference type="PANTHER" id="PTHR43668:SF2">
    <property type="entry name" value="ALLANTOINASE"/>
    <property type="match status" value="1"/>
</dbReference>
<evidence type="ECO:0000256" key="10">
    <source>
        <dbReference type="ARBA" id="ARBA00022833"/>
    </source>
</evidence>